<accession>A0ABT2Q8B9</accession>
<reference evidence="3 4" key="1">
    <citation type="submission" date="2022-09" db="EMBL/GenBank/DDBJ databases">
        <title>Enrichment on poylsaccharides allowed isolation of novel metabolic and taxonomic groups of Haloarchaea.</title>
        <authorList>
            <person name="Sorokin D.Y."/>
            <person name="Elcheninov A.G."/>
            <person name="Khizhniak T.V."/>
            <person name="Kolganova T.V."/>
            <person name="Kublanov I.V."/>
        </authorList>
    </citation>
    <scope>NUCLEOTIDE SEQUENCE [LARGE SCALE GENOMIC DNA]</scope>
    <source>
        <strain evidence="3 4">AArc-m2/3/4</strain>
    </source>
</reference>
<gene>
    <name evidence="3" type="ORF">OB955_00305</name>
</gene>
<proteinExistence type="predicted"/>
<dbReference type="InterPro" id="IPR003777">
    <property type="entry name" value="XdhC_CoxI"/>
</dbReference>
<evidence type="ECO:0000313" key="4">
    <source>
        <dbReference type="Proteomes" id="UP001320972"/>
    </source>
</evidence>
<dbReference type="Proteomes" id="UP001320972">
    <property type="component" value="Unassembled WGS sequence"/>
</dbReference>
<name>A0ABT2Q8B9_9EURY</name>
<evidence type="ECO:0000259" key="2">
    <source>
        <dbReference type="Pfam" id="PF13478"/>
    </source>
</evidence>
<dbReference type="Pfam" id="PF13478">
    <property type="entry name" value="XdhC_C"/>
    <property type="match status" value="1"/>
</dbReference>
<sequence>MTDSTWTDPESELLERIRDRLGGESEGEDEDTTAVLATLVDVEGSAYRRPGAKMLFDADGGGTGAITAGCLEDELQRAATEVRETGQPRLVSYDLREDGESDVWGLGVGCNGRLEILLEPLAESLRPAVTAFDEGRDVAICTVLADDGPLECGDRAYYHPDERGGRFDADSDPADWPTDALDRPARELVERGRGDRLERTLDGRRLEVFVDGFVAPPELVICGAGHDVAPVVELAAAEFRVTVVGFRGAVDLTERFPEADRTVTTSPARLRDALELDDRTYAVVMSHNVVDDRLAVDELLRSPAPYVGLLGPRERFEEMRAAFGAEGRQFTTGELERLYTPIGLDLGSGSPYGIAHSIVAEVLAVANDREPGHLSARDGPIHERVDVADGRE</sequence>
<dbReference type="PANTHER" id="PTHR30388">
    <property type="entry name" value="ALDEHYDE OXIDOREDUCTASE MOLYBDENUM COFACTOR ASSEMBLY PROTEIN"/>
    <property type="match status" value="1"/>
</dbReference>
<dbReference type="InterPro" id="IPR027051">
    <property type="entry name" value="XdhC_Rossmann_dom"/>
</dbReference>
<comment type="caution">
    <text evidence="3">The sequence shown here is derived from an EMBL/GenBank/DDBJ whole genome shotgun (WGS) entry which is preliminary data.</text>
</comment>
<protein>
    <submittedName>
        <fullName evidence="3">XdhC family protein</fullName>
    </submittedName>
</protein>
<feature type="domain" description="XdhC- CoxI" evidence="1">
    <location>
        <begin position="30"/>
        <end position="94"/>
    </location>
</feature>
<evidence type="ECO:0000259" key="1">
    <source>
        <dbReference type="Pfam" id="PF02625"/>
    </source>
</evidence>
<dbReference type="Gene3D" id="3.40.50.720">
    <property type="entry name" value="NAD(P)-binding Rossmann-like Domain"/>
    <property type="match status" value="1"/>
</dbReference>
<dbReference type="RefSeq" id="WP_338006668.1">
    <property type="nucleotide sequence ID" value="NZ_JAOPKB010000001.1"/>
</dbReference>
<evidence type="ECO:0000313" key="3">
    <source>
        <dbReference type="EMBL" id="MCU4971179.1"/>
    </source>
</evidence>
<organism evidence="3 4">
    <name type="scientific">Natronoglomus mannanivorans</name>
    <dbReference type="NCBI Taxonomy" id="2979990"/>
    <lineage>
        <taxon>Archaea</taxon>
        <taxon>Methanobacteriati</taxon>
        <taxon>Methanobacteriota</taxon>
        <taxon>Stenosarchaea group</taxon>
        <taxon>Halobacteria</taxon>
        <taxon>Halobacteriales</taxon>
        <taxon>Natrialbaceae</taxon>
        <taxon>Natronoglomus</taxon>
    </lineage>
</organism>
<feature type="domain" description="XdhC Rossmann" evidence="2">
    <location>
        <begin position="219"/>
        <end position="362"/>
    </location>
</feature>
<keyword evidence="4" id="KW-1185">Reference proteome</keyword>
<dbReference type="PANTHER" id="PTHR30388:SF4">
    <property type="entry name" value="MOLYBDENUM COFACTOR INSERTION CHAPERONE PAOD"/>
    <property type="match status" value="1"/>
</dbReference>
<dbReference type="Pfam" id="PF02625">
    <property type="entry name" value="XdhC_CoxI"/>
    <property type="match status" value="1"/>
</dbReference>
<dbReference type="InterPro" id="IPR052698">
    <property type="entry name" value="MoCofactor_Util/Proc"/>
</dbReference>
<dbReference type="EMBL" id="JAOPKB010000001">
    <property type="protein sequence ID" value="MCU4971179.1"/>
    <property type="molecule type" value="Genomic_DNA"/>
</dbReference>